<evidence type="ECO:0000256" key="6">
    <source>
        <dbReference type="ARBA" id="ARBA00023136"/>
    </source>
</evidence>
<feature type="transmembrane region" description="Helical" evidence="10">
    <location>
        <begin position="159"/>
        <end position="180"/>
    </location>
</feature>
<keyword evidence="3" id="KW-1003">Cell membrane</keyword>
<dbReference type="PANTHER" id="PTHR23502">
    <property type="entry name" value="MAJOR FACILITATOR SUPERFAMILY"/>
    <property type="match status" value="1"/>
</dbReference>
<evidence type="ECO:0000313" key="12">
    <source>
        <dbReference type="EMBL" id="WZH40714.1"/>
    </source>
</evidence>
<keyword evidence="13" id="KW-1185">Reference proteome</keyword>
<evidence type="ECO:0000256" key="10">
    <source>
        <dbReference type="SAM" id="Phobius"/>
    </source>
</evidence>
<keyword evidence="4 10" id="KW-0812">Transmembrane</keyword>
<evidence type="ECO:0000313" key="13">
    <source>
        <dbReference type="Proteomes" id="UP001489902"/>
    </source>
</evidence>
<dbReference type="Gene3D" id="1.20.1720.10">
    <property type="entry name" value="Multidrug resistance protein D"/>
    <property type="match status" value="1"/>
</dbReference>
<organism evidence="12 13">
    <name type="scientific">Fusarium acuminatum</name>
    <dbReference type="NCBI Taxonomy" id="5515"/>
    <lineage>
        <taxon>Eukaryota</taxon>
        <taxon>Fungi</taxon>
        <taxon>Dikarya</taxon>
        <taxon>Ascomycota</taxon>
        <taxon>Pezizomycotina</taxon>
        <taxon>Sordariomycetes</taxon>
        <taxon>Hypocreomycetidae</taxon>
        <taxon>Hypocreales</taxon>
        <taxon>Nectriaceae</taxon>
        <taxon>Fusarium</taxon>
        <taxon>Fusarium tricinctum species complex</taxon>
    </lineage>
</organism>
<evidence type="ECO:0000256" key="4">
    <source>
        <dbReference type="ARBA" id="ARBA00022692"/>
    </source>
</evidence>
<keyword evidence="7" id="KW-0325">Glycoprotein</keyword>
<feature type="transmembrane region" description="Helical" evidence="10">
    <location>
        <begin position="91"/>
        <end position="108"/>
    </location>
</feature>
<evidence type="ECO:0000256" key="8">
    <source>
        <dbReference type="ARBA" id="ARBA00038459"/>
    </source>
</evidence>
<feature type="transmembrane region" description="Helical" evidence="10">
    <location>
        <begin position="218"/>
        <end position="239"/>
    </location>
</feature>
<feature type="transmembrane region" description="Helical" evidence="10">
    <location>
        <begin position="369"/>
        <end position="393"/>
    </location>
</feature>
<feature type="transmembrane region" description="Helical" evidence="10">
    <location>
        <begin position="128"/>
        <end position="147"/>
    </location>
</feature>
<keyword evidence="2" id="KW-0813">Transport</keyword>
<feature type="transmembrane region" description="Helical" evidence="10">
    <location>
        <begin position="186"/>
        <end position="206"/>
    </location>
</feature>
<comment type="similarity">
    <text evidence="8">Belongs to the major facilitator superfamily. DHA1 family. Polyamines/proton antiporter (TC 2.A.1.2.16) subfamily.</text>
</comment>
<evidence type="ECO:0000256" key="7">
    <source>
        <dbReference type="ARBA" id="ARBA00023180"/>
    </source>
</evidence>
<dbReference type="SUPFAM" id="SSF103473">
    <property type="entry name" value="MFS general substrate transporter"/>
    <property type="match status" value="2"/>
</dbReference>
<dbReference type="InterPro" id="IPR020846">
    <property type="entry name" value="MFS_dom"/>
</dbReference>
<evidence type="ECO:0000259" key="11">
    <source>
        <dbReference type="PROSITE" id="PS50850"/>
    </source>
</evidence>
<comment type="subcellular location">
    <subcellularLocation>
        <location evidence="1">Cell membrane</location>
        <topology evidence="1">Multi-pass membrane protein</topology>
    </subcellularLocation>
</comment>
<evidence type="ECO:0000256" key="2">
    <source>
        <dbReference type="ARBA" id="ARBA00022448"/>
    </source>
</evidence>
<gene>
    <name evidence="12" type="ORF">QYS62_001652</name>
</gene>
<dbReference type="PANTHER" id="PTHR23502:SF186">
    <property type="entry name" value="MAJOR FACILITATOR SUPERFAMILY (MFS) PROFILE DOMAIN-CONTAINING PROTEIN"/>
    <property type="match status" value="1"/>
</dbReference>
<dbReference type="PROSITE" id="PS50850">
    <property type="entry name" value="MFS"/>
    <property type="match status" value="1"/>
</dbReference>
<dbReference type="Gene3D" id="1.20.1250.20">
    <property type="entry name" value="MFS general substrate transporter like domains"/>
    <property type="match status" value="1"/>
</dbReference>
<name>A0ABZ2WJ46_9HYPO</name>
<dbReference type="Pfam" id="PF07690">
    <property type="entry name" value="MFS_1"/>
    <property type="match status" value="1"/>
</dbReference>
<feature type="transmembrane region" description="Helical" evidence="10">
    <location>
        <begin position="251"/>
        <end position="276"/>
    </location>
</feature>
<feature type="transmembrane region" description="Helical" evidence="10">
    <location>
        <begin position="400"/>
        <end position="425"/>
    </location>
</feature>
<dbReference type="Proteomes" id="UP001489902">
    <property type="component" value="Chromosome 1"/>
</dbReference>
<dbReference type="CDD" id="cd17323">
    <property type="entry name" value="MFS_Tpo1_MDR_like"/>
    <property type="match status" value="1"/>
</dbReference>
<evidence type="ECO:0000256" key="9">
    <source>
        <dbReference type="SAM" id="MobiDB-lite"/>
    </source>
</evidence>
<feature type="compositionally biased region" description="Polar residues" evidence="9">
    <location>
        <begin position="21"/>
        <end position="45"/>
    </location>
</feature>
<feature type="transmembrane region" description="Helical" evidence="10">
    <location>
        <begin position="344"/>
        <end position="363"/>
    </location>
</feature>
<dbReference type="InterPro" id="IPR011701">
    <property type="entry name" value="MFS"/>
</dbReference>
<keyword evidence="6 10" id="KW-0472">Membrane</keyword>
<evidence type="ECO:0000256" key="5">
    <source>
        <dbReference type="ARBA" id="ARBA00022989"/>
    </source>
</evidence>
<feature type="domain" description="Major facilitator superfamily (MFS) profile" evidence="11">
    <location>
        <begin position="93"/>
        <end position="502"/>
    </location>
</feature>
<evidence type="ECO:0000256" key="3">
    <source>
        <dbReference type="ARBA" id="ARBA00022475"/>
    </source>
</evidence>
<proteinExistence type="inferred from homology"/>
<reference evidence="12 13" key="1">
    <citation type="submission" date="2024-04" db="EMBL/GenBank/DDBJ databases">
        <title>Complete genome sequence of Fusarium acuminatum.</title>
        <authorList>
            <person name="Lan B."/>
        </authorList>
    </citation>
    <scope>NUCLEOTIDE SEQUENCE [LARGE SCALE GENOMIC DNA]</scope>
    <source>
        <strain evidence="12">1A</strain>
    </source>
</reference>
<accession>A0ABZ2WJ46</accession>
<dbReference type="InterPro" id="IPR036259">
    <property type="entry name" value="MFS_trans_sf"/>
</dbReference>
<feature type="transmembrane region" description="Helical" evidence="10">
    <location>
        <begin position="437"/>
        <end position="457"/>
    </location>
</feature>
<feature type="region of interest" description="Disordered" evidence="9">
    <location>
        <begin position="21"/>
        <end position="47"/>
    </location>
</feature>
<dbReference type="EMBL" id="CP151260">
    <property type="protein sequence ID" value="WZH40714.1"/>
    <property type="molecule type" value="Genomic_DNA"/>
</dbReference>
<protein>
    <submittedName>
        <fullName evidence="12">Major facilitator superfamily domain-containing protein</fullName>
    </submittedName>
</protein>
<sequence length="502" mass="55174">MSMDNLSGPFSSFYNTTANITDTNDPSLEPKSANNDTSQRLSQSSRQKHAFTIRLLDQKYPGNGSTESPYLINFLPDDPQNAMLLPTWKKWAFTCFQALATLATTFASSAYSGGIEQVIHSFDISQEVATLGISLYVLGFACGPLIWGPLSELYGRRKIFFFTFMATTAFSAGAAGAGSIPALLTLRFLAGCIGSAPFSNAPAVIADMFDKSERGMAMCMFSGAPFLGPAIGPIAGGFLSQAGGWRWLHGLLAAFTGVTWITTTIFVPETYAPYILRKRAQKLSKHTGLTYISTFDANKPPASAGQQLRVALTRPWLLLFVFEDKRYARAENKRDGPMHPEDRLPPAMLGSILIPLGLFWFAWTTFLSVHWIVPIIGTVFFAWGLVLVFMALLNYLVDSYVIFAASVMAANSALRSLFGAAFPLFTRQMYENLGVQWASSIPAFLALACVPFPFLFFKYGPQVRMRCKYAAEAAAFLEFIQDRDVTDTADETMVEDEGICRA</sequence>
<evidence type="ECO:0000256" key="1">
    <source>
        <dbReference type="ARBA" id="ARBA00004651"/>
    </source>
</evidence>
<keyword evidence="5 10" id="KW-1133">Transmembrane helix</keyword>